<sequence length="436" mass="46701">MFDLAEKTLKIAEQLGADEAEVFIIHNRSITADLKRRTIESGKERVSEGIGIRTIVNGAVGFASTNMVERIDDAVKVAVSSARIRESDPDWTALPSNSKYPEVSGTFDKRIDEIGLDECISLTGEMINGALSIPNVNTTSGSFSTTVTRQMIMNTNGVEVVDEGTGVSGFVDVITTEGDISTAYDFEVSRSLDINTFNIGKNAAELALRSQNGMSIEPQKTNVILHPFAFSDILGNTFEPSLDADNVQKGRSSLIGKIGEKIATSELTMIDDGTLHGGIETSISDEEGTPSQRTTIIEKGVFSSYLYDSYTAGKDKTTSTGNGIRHSYASTPSIGSRNLIMEHPQSDIIDETEEGVFINTVIGAHTANAISGDFSVEARNAFTIKDGEIDKPIKSLMLSGNIFDMLSNITGAGKDIRKVGGTVTPSLKISNMSIVG</sequence>
<dbReference type="PANTHER" id="PTHR43421:SF1">
    <property type="entry name" value="METALLOPROTEASE PMBA"/>
    <property type="match status" value="1"/>
</dbReference>
<dbReference type="GeneID" id="24893819"/>
<dbReference type="AlphaFoldDB" id="A0A0E3SS76"/>
<dbReference type="PATRIC" id="fig|1434104.5.peg.1395"/>
<dbReference type="PANTHER" id="PTHR43421">
    <property type="entry name" value="METALLOPROTEASE PMBA"/>
    <property type="match status" value="1"/>
</dbReference>
<evidence type="ECO:0000259" key="1">
    <source>
        <dbReference type="Pfam" id="PF01523"/>
    </source>
</evidence>
<dbReference type="InterPro" id="IPR045569">
    <property type="entry name" value="Metalloprtase-TldD/E_C"/>
</dbReference>
<dbReference type="Gene3D" id="3.30.2290.10">
    <property type="entry name" value="PmbA/TldD superfamily"/>
    <property type="match status" value="1"/>
</dbReference>
<dbReference type="InterPro" id="IPR045570">
    <property type="entry name" value="Metalloprtase-TldD/E_cen_dom"/>
</dbReference>
<feature type="domain" description="Metalloprotease TldD/E central" evidence="3">
    <location>
        <begin position="110"/>
        <end position="210"/>
    </location>
</feature>
<accession>A0A0E3SS76</accession>
<evidence type="ECO:0000259" key="3">
    <source>
        <dbReference type="Pfam" id="PF19290"/>
    </source>
</evidence>
<protein>
    <submittedName>
        <fullName evidence="4">TldE protein, part of TldE/TldD proteolytic complex</fullName>
    </submittedName>
</protein>
<dbReference type="OrthoDB" id="84520at2157"/>
<evidence type="ECO:0000259" key="2">
    <source>
        <dbReference type="Pfam" id="PF19289"/>
    </source>
</evidence>
<dbReference type="GO" id="GO:0005829">
    <property type="term" value="C:cytosol"/>
    <property type="evidence" value="ECO:0007669"/>
    <property type="project" value="TreeGrafter"/>
</dbReference>
<organism evidence="4 5">
    <name type="scientific">Methanococcoides methylutens MM1</name>
    <dbReference type="NCBI Taxonomy" id="1434104"/>
    <lineage>
        <taxon>Archaea</taxon>
        <taxon>Methanobacteriati</taxon>
        <taxon>Methanobacteriota</taxon>
        <taxon>Stenosarchaea group</taxon>
        <taxon>Methanomicrobia</taxon>
        <taxon>Methanosarcinales</taxon>
        <taxon>Methanosarcinaceae</taxon>
        <taxon>Methanococcoides</taxon>
    </lineage>
</organism>
<gene>
    <name evidence="4" type="ORF">MCMEM_1275</name>
</gene>
<dbReference type="GO" id="GO:0006508">
    <property type="term" value="P:proteolysis"/>
    <property type="evidence" value="ECO:0007669"/>
    <property type="project" value="InterPro"/>
</dbReference>
<dbReference type="KEGG" id="mmet:MCMEM_1275"/>
<name>A0A0E3SS76_METMT</name>
<proteinExistence type="predicted"/>
<evidence type="ECO:0000313" key="5">
    <source>
        <dbReference type="Proteomes" id="UP000033048"/>
    </source>
</evidence>
<dbReference type="InterPro" id="IPR047657">
    <property type="entry name" value="PmbA"/>
</dbReference>
<dbReference type="InterPro" id="IPR036059">
    <property type="entry name" value="TldD/PmbA_sf"/>
</dbReference>
<dbReference type="Proteomes" id="UP000033048">
    <property type="component" value="Chromosome"/>
</dbReference>
<feature type="domain" description="Metalloprotease TldD/E C-terminal" evidence="2">
    <location>
        <begin position="219"/>
        <end position="436"/>
    </location>
</feature>
<dbReference type="EMBL" id="CP009518">
    <property type="protein sequence ID" value="AKB85328.1"/>
    <property type="molecule type" value="Genomic_DNA"/>
</dbReference>
<keyword evidence="5" id="KW-1185">Reference proteome</keyword>
<dbReference type="Pfam" id="PF19289">
    <property type="entry name" value="PmbA_TldD_3rd"/>
    <property type="match status" value="1"/>
</dbReference>
<evidence type="ECO:0000313" key="4">
    <source>
        <dbReference type="EMBL" id="AKB85328.1"/>
    </source>
</evidence>
<reference evidence="4 5" key="1">
    <citation type="submission" date="2014-07" db="EMBL/GenBank/DDBJ databases">
        <title>Methanogenic archaea and the global carbon cycle.</title>
        <authorList>
            <person name="Henriksen J.R."/>
            <person name="Luke J."/>
            <person name="Reinhart S."/>
            <person name="Benedict M.N."/>
            <person name="Youngblut N.D."/>
            <person name="Metcalf M.E."/>
            <person name="Whitaker R.J."/>
            <person name="Metcalf W.W."/>
        </authorList>
    </citation>
    <scope>NUCLEOTIDE SEQUENCE [LARGE SCALE GENOMIC DNA]</scope>
    <source>
        <strain evidence="4 5">MM1</strain>
    </source>
</reference>
<dbReference type="Pfam" id="PF01523">
    <property type="entry name" value="PmbA_TldD_1st"/>
    <property type="match status" value="1"/>
</dbReference>
<dbReference type="HOGENOM" id="CLU_026425_4_2_2"/>
<dbReference type="GO" id="GO:0008237">
    <property type="term" value="F:metallopeptidase activity"/>
    <property type="evidence" value="ECO:0007669"/>
    <property type="project" value="InterPro"/>
</dbReference>
<dbReference type="RefSeq" id="WP_048205436.1">
    <property type="nucleotide sequence ID" value="NZ_CP009518.1"/>
</dbReference>
<dbReference type="SUPFAM" id="SSF111283">
    <property type="entry name" value="Putative modulator of DNA gyrase, PmbA/TldD"/>
    <property type="match status" value="1"/>
</dbReference>
<feature type="domain" description="Metalloprotease TldD/E N-terminal" evidence="1">
    <location>
        <begin position="20"/>
        <end position="82"/>
    </location>
</feature>
<dbReference type="STRING" id="1434104.MCMEM_1275"/>
<dbReference type="InterPro" id="IPR035068">
    <property type="entry name" value="TldD/PmbA_N"/>
</dbReference>
<dbReference type="InterPro" id="IPR002510">
    <property type="entry name" value="Metalloprtase-TldD/E_N"/>
</dbReference>
<dbReference type="Pfam" id="PF19290">
    <property type="entry name" value="PmbA_TldD_2nd"/>
    <property type="match status" value="1"/>
</dbReference>